<name>A0ABQ0PZN1_9PROT</name>
<dbReference type="Proteomes" id="UP001065047">
    <property type="component" value="Unassembled WGS sequence"/>
</dbReference>
<comment type="caution">
    <text evidence="1">The sequence shown here is derived from an EMBL/GenBank/DDBJ whole genome shotgun (WGS) entry which is preliminary data.</text>
</comment>
<sequence length="59" mass="7085">MIWQTKEKVFHHRRTGGLEMLLQRLKALTYHHRRIGGLERKGQFPEKARRYAEENLPTA</sequence>
<proteinExistence type="predicted"/>
<accession>A0ABQ0PZN1</accession>
<evidence type="ECO:0008006" key="3">
    <source>
        <dbReference type="Google" id="ProtNLM"/>
    </source>
</evidence>
<protein>
    <recommendedName>
        <fullName evidence="3">Transposase</fullName>
    </recommendedName>
</protein>
<gene>
    <name evidence="1" type="ORF">AA14337_3104</name>
</gene>
<keyword evidence="2" id="KW-1185">Reference proteome</keyword>
<evidence type="ECO:0000313" key="2">
    <source>
        <dbReference type="Proteomes" id="UP001065047"/>
    </source>
</evidence>
<reference evidence="1" key="1">
    <citation type="submission" date="2013-04" db="EMBL/GenBank/DDBJ databases">
        <title>The genome sequencing project of 58 acetic acid bacteria.</title>
        <authorList>
            <person name="Okamoto-Kainuma A."/>
            <person name="Ishikawa M."/>
            <person name="Umino S."/>
            <person name="Koizumi Y."/>
            <person name="Shiwa Y."/>
            <person name="Yoshikawa H."/>
            <person name="Matsutani M."/>
            <person name="Matsushita K."/>
        </authorList>
    </citation>
    <scope>NUCLEOTIDE SEQUENCE</scope>
    <source>
        <strain evidence="1">DSM 14337</strain>
    </source>
</reference>
<dbReference type="EMBL" id="BAPF01000054">
    <property type="protein sequence ID" value="GBQ85564.1"/>
    <property type="molecule type" value="Genomic_DNA"/>
</dbReference>
<organism evidence="1 2">
    <name type="scientific">Acetobacter malorum DSM 14337</name>
    <dbReference type="NCBI Taxonomy" id="1307910"/>
    <lineage>
        <taxon>Bacteria</taxon>
        <taxon>Pseudomonadati</taxon>
        <taxon>Pseudomonadota</taxon>
        <taxon>Alphaproteobacteria</taxon>
        <taxon>Acetobacterales</taxon>
        <taxon>Acetobacteraceae</taxon>
        <taxon>Acetobacter</taxon>
    </lineage>
</organism>
<evidence type="ECO:0000313" key="1">
    <source>
        <dbReference type="EMBL" id="GBQ85564.1"/>
    </source>
</evidence>